<keyword evidence="4" id="KW-1185">Reference proteome</keyword>
<gene>
    <name evidence="3" type="ORF">BGZ70_005659</name>
</gene>
<organism evidence="3 4">
    <name type="scientific">Mortierella alpina</name>
    <name type="common">Oleaginous fungus</name>
    <name type="synonym">Mortierella renispora</name>
    <dbReference type="NCBI Taxonomy" id="64518"/>
    <lineage>
        <taxon>Eukaryota</taxon>
        <taxon>Fungi</taxon>
        <taxon>Fungi incertae sedis</taxon>
        <taxon>Mucoromycota</taxon>
        <taxon>Mortierellomycotina</taxon>
        <taxon>Mortierellomycetes</taxon>
        <taxon>Mortierellales</taxon>
        <taxon>Mortierellaceae</taxon>
        <taxon>Mortierella</taxon>
    </lineage>
</organism>
<protein>
    <recommendedName>
        <fullName evidence="2">Nucleolar protein Dnt1-like N-terminal domain-containing protein</fullName>
    </recommendedName>
</protein>
<dbReference type="InterPro" id="IPR018844">
    <property type="entry name" value="Dnt1-like_N"/>
</dbReference>
<feature type="compositionally biased region" description="Polar residues" evidence="1">
    <location>
        <begin position="202"/>
        <end position="212"/>
    </location>
</feature>
<dbReference type="EMBL" id="JAAAHY010003011">
    <property type="protein sequence ID" value="KAF9943655.1"/>
    <property type="molecule type" value="Genomic_DNA"/>
</dbReference>
<name>A0A9P6IPD0_MORAP</name>
<reference evidence="3" key="1">
    <citation type="journal article" date="2020" name="Fungal Divers.">
        <title>Resolving the Mortierellaceae phylogeny through synthesis of multi-gene phylogenetics and phylogenomics.</title>
        <authorList>
            <person name="Vandepol N."/>
            <person name="Liber J."/>
            <person name="Desiro A."/>
            <person name="Na H."/>
            <person name="Kennedy M."/>
            <person name="Barry K."/>
            <person name="Grigoriev I.V."/>
            <person name="Miller A.N."/>
            <person name="O'Donnell K."/>
            <person name="Stajich J.E."/>
            <person name="Bonito G."/>
        </authorList>
    </citation>
    <scope>NUCLEOTIDE SEQUENCE</scope>
    <source>
        <strain evidence="3">CK1249</strain>
    </source>
</reference>
<feature type="compositionally biased region" description="Low complexity" evidence="1">
    <location>
        <begin position="155"/>
        <end position="168"/>
    </location>
</feature>
<comment type="caution">
    <text evidence="3">The sequence shown here is derived from an EMBL/GenBank/DDBJ whole genome shotgun (WGS) entry which is preliminary data.</text>
</comment>
<evidence type="ECO:0000313" key="4">
    <source>
        <dbReference type="Proteomes" id="UP000738359"/>
    </source>
</evidence>
<evidence type="ECO:0000259" key="2">
    <source>
        <dbReference type="Pfam" id="PF10407"/>
    </source>
</evidence>
<dbReference type="OrthoDB" id="2446486at2759"/>
<dbReference type="AlphaFoldDB" id="A0A9P6IPD0"/>
<evidence type="ECO:0000256" key="1">
    <source>
        <dbReference type="SAM" id="MobiDB-lite"/>
    </source>
</evidence>
<feature type="compositionally biased region" description="Low complexity" evidence="1">
    <location>
        <begin position="110"/>
        <end position="144"/>
    </location>
</feature>
<dbReference type="Pfam" id="PF10407">
    <property type="entry name" value="Cytokin_check_N"/>
    <property type="match status" value="1"/>
</dbReference>
<feature type="domain" description="Nucleolar protein Dnt1-like N-terminal" evidence="2">
    <location>
        <begin position="34"/>
        <end position="100"/>
    </location>
</feature>
<feature type="compositionally biased region" description="Basic and acidic residues" evidence="1">
    <location>
        <begin position="218"/>
        <end position="286"/>
    </location>
</feature>
<dbReference type="Proteomes" id="UP000738359">
    <property type="component" value="Unassembled WGS sequence"/>
</dbReference>
<feature type="region of interest" description="Disordered" evidence="1">
    <location>
        <begin position="101"/>
        <end position="295"/>
    </location>
</feature>
<evidence type="ECO:0000313" key="3">
    <source>
        <dbReference type="EMBL" id="KAF9943655.1"/>
    </source>
</evidence>
<feature type="non-terminal residue" evidence="3">
    <location>
        <position position="1"/>
    </location>
</feature>
<accession>A0A9P6IPD0</accession>
<sequence length="295" mass="31467">MSTSDASMYRLQIRIDTQQALTLAEEPVNSPTERRILVLAEGSSTIGALKTQISKTFAQRYADEAKSYAIRCIQNKMFYELDDKYLVKDVFDNPDTVNVVGARSEKKTKPTAAAPAPPANKDATTTSSATQSNSGKNNNSSNSKAAKRKHDEESTTTPAAPVTAAANTDGAPVSKTALKKAKKAAKNATGTPAAGDAGIKTNVASDSTTTTLKPAAEPVEKKAGETTKEANANGKEKKGKGAKEPKEPKELKEPKEPKEPKESKEPKDPKEPKEPKEPKANKKTAENADTSKQVK</sequence>
<proteinExistence type="predicted"/>